<gene>
    <name evidence="1" type="ORF">CEXT_306981</name>
</gene>
<name>A0AAV4XUQ7_CAEEX</name>
<comment type="caution">
    <text evidence="1">The sequence shown here is derived from an EMBL/GenBank/DDBJ whole genome shotgun (WGS) entry which is preliminary data.</text>
</comment>
<evidence type="ECO:0000313" key="1">
    <source>
        <dbReference type="EMBL" id="GIY98063.1"/>
    </source>
</evidence>
<sequence>MNFWGLTGDHPTDKYPPPLLKNDLFSGGEGMESSTIGVFKRPPFVDLRDFADSPDPIRIRYRGPLARCNRGNALLVGGPTRNQQGPSFLVVSLWGSFRMVTWENEKGEGGQGMHLHPVIDRFRRGKSYLMEYTRSSGFAVVLCTAGGHPAEHCLHS</sequence>
<dbReference type="AlphaFoldDB" id="A0AAV4XUQ7"/>
<dbReference type="EMBL" id="BPLR01000876">
    <property type="protein sequence ID" value="GIY98063.1"/>
    <property type="molecule type" value="Genomic_DNA"/>
</dbReference>
<proteinExistence type="predicted"/>
<reference evidence="1 2" key="1">
    <citation type="submission" date="2021-06" db="EMBL/GenBank/DDBJ databases">
        <title>Caerostris extrusa draft genome.</title>
        <authorList>
            <person name="Kono N."/>
            <person name="Arakawa K."/>
        </authorList>
    </citation>
    <scope>NUCLEOTIDE SEQUENCE [LARGE SCALE GENOMIC DNA]</scope>
</reference>
<accession>A0AAV4XUQ7</accession>
<dbReference type="Proteomes" id="UP001054945">
    <property type="component" value="Unassembled WGS sequence"/>
</dbReference>
<keyword evidence="2" id="KW-1185">Reference proteome</keyword>
<protein>
    <submittedName>
        <fullName evidence="1">Uncharacterized protein</fullName>
    </submittedName>
</protein>
<evidence type="ECO:0000313" key="2">
    <source>
        <dbReference type="Proteomes" id="UP001054945"/>
    </source>
</evidence>
<organism evidence="1 2">
    <name type="scientific">Caerostris extrusa</name>
    <name type="common">Bark spider</name>
    <name type="synonym">Caerostris bankana</name>
    <dbReference type="NCBI Taxonomy" id="172846"/>
    <lineage>
        <taxon>Eukaryota</taxon>
        <taxon>Metazoa</taxon>
        <taxon>Ecdysozoa</taxon>
        <taxon>Arthropoda</taxon>
        <taxon>Chelicerata</taxon>
        <taxon>Arachnida</taxon>
        <taxon>Araneae</taxon>
        <taxon>Araneomorphae</taxon>
        <taxon>Entelegynae</taxon>
        <taxon>Araneoidea</taxon>
        <taxon>Araneidae</taxon>
        <taxon>Caerostris</taxon>
    </lineage>
</organism>